<keyword evidence="2" id="KW-0762">Sugar transport</keyword>
<organism evidence="8 9">
    <name type="scientific">Faecalibacillus faecis</name>
    <dbReference type="NCBI Taxonomy" id="1982628"/>
    <lineage>
        <taxon>Bacteria</taxon>
        <taxon>Bacillati</taxon>
        <taxon>Bacillota</taxon>
        <taxon>Erysipelotrichia</taxon>
        <taxon>Erysipelotrichales</taxon>
        <taxon>Coprobacillaceae</taxon>
        <taxon>Faecalibacillus</taxon>
    </lineage>
</organism>
<feature type="transmembrane region" description="Helical" evidence="6">
    <location>
        <begin position="6"/>
        <end position="23"/>
    </location>
</feature>
<sequence length="115" mass="12680">MSDYFIYILIAVVLIVLVWFIFAKGLKNKKPKEVTLKDIPIDLEALINAFGGIDNIRETEAQGSKIRVFVENDDLVKVNVLKELGASGIIQSTGKVTVILGKFSSEISGIINDKK</sequence>
<keyword evidence="6" id="KW-1133">Transmembrane helix</keyword>
<dbReference type="GO" id="GO:0005886">
    <property type="term" value="C:plasma membrane"/>
    <property type="evidence" value="ECO:0007669"/>
    <property type="project" value="TreeGrafter"/>
</dbReference>
<dbReference type="EMBL" id="PYLP01000006">
    <property type="protein sequence ID" value="PST40613.1"/>
    <property type="molecule type" value="Genomic_DNA"/>
</dbReference>
<reference evidence="9" key="1">
    <citation type="submission" date="2018-03" db="EMBL/GenBank/DDBJ databases">
        <title>Lachnoclostridium SNUG30370 gen.nov., sp.nov., isolated from human faeces.</title>
        <authorList>
            <person name="Seo B."/>
            <person name="Jeon K."/>
            <person name="Ko G."/>
        </authorList>
    </citation>
    <scope>NUCLEOTIDE SEQUENCE [LARGE SCALE GENOMIC DNA]</scope>
    <source>
        <strain evidence="9">SNUG30370</strain>
    </source>
</reference>
<dbReference type="GO" id="GO:0008982">
    <property type="term" value="F:protein-N(PI)-phosphohistidine-sugar phosphotransferase activity"/>
    <property type="evidence" value="ECO:0007669"/>
    <property type="project" value="InterPro"/>
</dbReference>
<keyword evidence="4" id="KW-0598">Phosphotransferase system</keyword>
<accession>A0A2T3FZD2</accession>
<gene>
    <name evidence="8" type="ORF">C7U55_06810</name>
</gene>
<evidence type="ECO:0000256" key="1">
    <source>
        <dbReference type="ARBA" id="ARBA00022448"/>
    </source>
</evidence>
<dbReference type="GeneID" id="77470797"/>
<dbReference type="InterPro" id="IPR001996">
    <property type="entry name" value="PTS_IIB_1"/>
</dbReference>
<dbReference type="AlphaFoldDB" id="A0A2T3FZD2"/>
<dbReference type="InterPro" id="IPR050429">
    <property type="entry name" value="PTS_Glucose_EIICBA"/>
</dbReference>
<proteinExistence type="predicted"/>
<evidence type="ECO:0000313" key="8">
    <source>
        <dbReference type="EMBL" id="PST40613.1"/>
    </source>
</evidence>
<comment type="caution">
    <text evidence="8">The sequence shown here is derived from an EMBL/GenBank/DDBJ whole genome shotgun (WGS) entry which is preliminary data.</text>
</comment>
<evidence type="ECO:0000256" key="3">
    <source>
        <dbReference type="ARBA" id="ARBA00022679"/>
    </source>
</evidence>
<dbReference type="PROSITE" id="PS51098">
    <property type="entry name" value="PTS_EIIB_TYPE_1"/>
    <property type="match status" value="1"/>
</dbReference>
<keyword evidence="3" id="KW-0808">Transferase</keyword>
<keyword evidence="9" id="KW-1185">Reference proteome</keyword>
<evidence type="ECO:0000259" key="7">
    <source>
        <dbReference type="PROSITE" id="PS51098"/>
    </source>
</evidence>
<feature type="domain" description="PTS EIIB type-1" evidence="7">
    <location>
        <begin position="40"/>
        <end position="115"/>
    </location>
</feature>
<evidence type="ECO:0000256" key="2">
    <source>
        <dbReference type="ARBA" id="ARBA00022597"/>
    </source>
</evidence>
<dbReference type="GO" id="GO:0090563">
    <property type="term" value="F:protein-phosphocysteine-sugar phosphotransferase activity"/>
    <property type="evidence" value="ECO:0007669"/>
    <property type="project" value="TreeGrafter"/>
</dbReference>
<evidence type="ECO:0000256" key="5">
    <source>
        <dbReference type="PROSITE-ProRule" id="PRU00421"/>
    </source>
</evidence>
<dbReference type="SUPFAM" id="SSF55604">
    <property type="entry name" value="Glucose permease domain IIB"/>
    <property type="match status" value="1"/>
</dbReference>
<dbReference type="InterPro" id="IPR036878">
    <property type="entry name" value="Glu_permease_IIB"/>
</dbReference>
<evidence type="ECO:0000256" key="6">
    <source>
        <dbReference type="SAM" id="Phobius"/>
    </source>
</evidence>
<evidence type="ECO:0000313" key="9">
    <source>
        <dbReference type="Proteomes" id="UP000241201"/>
    </source>
</evidence>
<dbReference type="Gene3D" id="3.30.1360.60">
    <property type="entry name" value="Glucose permease domain IIB"/>
    <property type="match status" value="1"/>
</dbReference>
<keyword evidence="1" id="KW-0813">Transport</keyword>
<keyword evidence="6" id="KW-0812">Transmembrane</keyword>
<dbReference type="PANTHER" id="PTHR30009">
    <property type="entry name" value="CYTOCHROME C-TYPE SYNTHESIS PROTEIN AND PTS TRANSMEMBRANE COMPONENT"/>
    <property type="match status" value="1"/>
</dbReference>
<dbReference type="PANTHER" id="PTHR30009:SF20">
    <property type="entry name" value="PTS SYSTEM GLUCOSE-SPECIFIC EIICB COMPONENT-RELATED"/>
    <property type="match status" value="1"/>
</dbReference>
<comment type="caution">
    <text evidence="5">Lacks conserved residue(s) required for the propagation of feature annotation.</text>
</comment>
<dbReference type="GO" id="GO:0009401">
    <property type="term" value="P:phosphoenolpyruvate-dependent sugar phosphotransferase system"/>
    <property type="evidence" value="ECO:0007669"/>
    <property type="project" value="UniProtKB-KW"/>
</dbReference>
<name>A0A2T3FZD2_9FIRM</name>
<evidence type="ECO:0000256" key="4">
    <source>
        <dbReference type="ARBA" id="ARBA00022683"/>
    </source>
</evidence>
<keyword evidence="6" id="KW-0472">Membrane</keyword>
<protein>
    <recommendedName>
        <fullName evidence="7">PTS EIIB type-1 domain-containing protein</fullName>
    </recommendedName>
</protein>
<dbReference type="RefSeq" id="WP_106987918.1">
    <property type="nucleotide sequence ID" value="NZ_DBGDQT010000074.1"/>
</dbReference>
<dbReference type="Proteomes" id="UP000241201">
    <property type="component" value="Unassembled WGS sequence"/>
</dbReference>